<evidence type="ECO:0000313" key="3">
    <source>
        <dbReference type="Proteomes" id="UP000320762"/>
    </source>
</evidence>
<dbReference type="AlphaFoldDB" id="A0A550CWM5"/>
<dbReference type="EMBL" id="VDMD01000001">
    <property type="protein sequence ID" value="TRM69191.1"/>
    <property type="molecule type" value="Genomic_DNA"/>
</dbReference>
<gene>
    <name evidence="2" type="ORF">BD626DRAFT_7543</name>
</gene>
<accession>A0A550CWM5</accession>
<evidence type="ECO:0000313" key="2">
    <source>
        <dbReference type="EMBL" id="TRM69191.1"/>
    </source>
</evidence>
<reference evidence="2 3" key="1">
    <citation type="journal article" date="2019" name="New Phytol.">
        <title>Comparative genomics reveals unique wood-decay strategies and fruiting body development in the Schizophyllaceae.</title>
        <authorList>
            <person name="Almasi E."/>
            <person name="Sahu N."/>
            <person name="Krizsan K."/>
            <person name="Balint B."/>
            <person name="Kovacs G.M."/>
            <person name="Kiss B."/>
            <person name="Cseklye J."/>
            <person name="Drula E."/>
            <person name="Henrissat B."/>
            <person name="Nagy I."/>
            <person name="Chovatia M."/>
            <person name="Adam C."/>
            <person name="LaButti K."/>
            <person name="Lipzen A."/>
            <person name="Riley R."/>
            <person name="Grigoriev I.V."/>
            <person name="Nagy L.G."/>
        </authorList>
    </citation>
    <scope>NUCLEOTIDE SEQUENCE [LARGE SCALE GENOMIC DNA]</scope>
    <source>
        <strain evidence="2 3">NL-1724</strain>
    </source>
</reference>
<evidence type="ECO:0000256" key="1">
    <source>
        <dbReference type="SAM" id="MobiDB-lite"/>
    </source>
</evidence>
<name>A0A550CWM5_9AGAR</name>
<proteinExistence type="predicted"/>
<sequence length="154" mass="16707">MFAMSVARCVVRLARWRGTAVARWPAAEVPVSFLHDVREMWVVVAIARDEDVTIVMKVGVKGGCEGEKVHSPAYCSAAWPQRQGCGTQFASMQFPGVSTLCTLPAQRARRASQGGTGTSGRTSRVARATEHGAGAAWQTREARESWEHRPQAAP</sequence>
<keyword evidence="3" id="KW-1185">Reference proteome</keyword>
<organism evidence="2 3">
    <name type="scientific">Schizophyllum amplum</name>
    <dbReference type="NCBI Taxonomy" id="97359"/>
    <lineage>
        <taxon>Eukaryota</taxon>
        <taxon>Fungi</taxon>
        <taxon>Dikarya</taxon>
        <taxon>Basidiomycota</taxon>
        <taxon>Agaricomycotina</taxon>
        <taxon>Agaricomycetes</taxon>
        <taxon>Agaricomycetidae</taxon>
        <taxon>Agaricales</taxon>
        <taxon>Schizophyllaceae</taxon>
        <taxon>Schizophyllum</taxon>
    </lineage>
</organism>
<feature type="compositionally biased region" description="Basic and acidic residues" evidence="1">
    <location>
        <begin position="140"/>
        <end position="154"/>
    </location>
</feature>
<feature type="region of interest" description="Disordered" evidence="1">
    <location>
        <begin position="108"/>
        <end position="154"/>
    </location>
</feature>
<dbReference type="Proteomes" id="UP000320762">
    <property type="component" value="Unassembled WGS sequence"/>
</dbReference>
<protein>
    <submittedName>
        <fullName evidence="2">Uncharacterized protein</fullName>
    </submittedName>
</protein>
<comment type="caution">
    <text evidence="2">The sequence shown here is derived from an EMBL/GenBank/DDBJ whole genome shotgun (WGS) entry which is preliminary data.</text>
</comment>